<dbReference type="OrthoDB" id="4764211at2"/>
<dbReference type="InterPro" id="IPR040833">
    <property type="entry name" value="DUF5631"/>
</dbReference>
<dbReference type="Proteomes" id="UP000193484">
    <property type="component" value="Unassembled WGS sequence"/>
</dbReference>
<gene>
    <name evidence="3" type="ORF">AWC04_07995</name>
</gene>
<organism evidence="3 4">
    <name type="scientific">Mycolicibacterium fallax</name>
    <name type="common">Mycobacterium fallax</name>
    <dbReference type="NCBI Taxonomy" id="1793"/>
    <lineage>
        <taxon>Bacteria</taxon>
        <taxon>Bacillati</taxon>
        <taxon>Actinomycetota</taxon>
        <taxon>Actinomycetes</taxon>
        <taxon>Mycobacteriales</taxon>
        <taxon>Mycobacteriaceae</taxon>
        <taxon>Mycolicibacterium</taxon>
    </lineage>
</organism>
<dbReference type="AlphaFoldDB" id="A0A1X1RFR5"/>
<dbReference type="Pfam" id="PF18646">
    <property type="entry name" value="DUF5632"/>
    <property type="match status" value="1"/>
</dbReference>
<accession>A0A1X1RFR5</accession>
<keyword evidence="4" id="KW-1185">Reference proteome</keyword>
<dbReference type="EMBL" id="LQOJ01000030">
    <property type="protein sequence ID" value="ORV04533.1"/>
    <property type="molecule type" value="Genomic_DNA"/>
</dbReference>
<evidence type="ECO:0000259" key="2">
    <source>
        <dbReference type="Pfam" id="PF18646"/>
    </source>
</evidence>
<proteinExistence type="predicted"/>
<dbReference type="Pfam" id="PF18645">
    <property type="entry name" value="DUF5631"/>
    <property type="match status" value="1"/>
</dbReference>
<feature type="domain" description="DUF5631" evidence="1">
    <location>
        <begin position="169"/>
        <end position="263"/>
    </location>
</feature>
<evidence type="ECO:0000313" key="4">
    <source>
        <dbReference type="Proteomes" id="UP000193484"/>
    </source>
</evidence>
<name>A0A1X1RFR5_MYCFA</name>
<sequence>MVPGHHCQGPAAGHGLINQPAVVRQPVTPNPLAATAAQAQTQVPAPTAAAFAVATGATIGALGEEQAATEHLRRLLNAVARQQPLLAWAIGEHPDGSTVVVTDLASGWLPPGIEIPATASVLDPRPRRGGIEELLGAAVRAVTHLPGQHIRQGGEPVNLSTRPVSAPPIDDLGWQLGSATQWRDGLPRLAHTLARAVAAGTGVLDSEMALLREHLGAAAAAVLAGYPHPDPAAVGNWQLLACIGALAAGRARAANYHLAWFLALNP</sequence>
<dbReference type="InterPro" id="IPR040604">
    <property type="entry name" value="DUF5632"/>
</dbReference>
<evidence type="ECO:0000313" key="3">
    <source>
        <dbReference type="EMBL" id="ORV04533.1"/>
    </source>
</evidence>
<dbReference type="RefSeq" id="WP_085094889.1">
    <property type="nucleotide sequence ID" value="NZ_LQOJ01000030.1"/>
</dbReference>
<evidence type="ECO:0000259" key="1">
    <source>
        <dbReference type="Pfam" id="PF18645"/>
    </source>
</evidence>
<evidence type="ECO:0008006" key="5">
    <source>
        <dbReference type="Google" id="ProtNLM"/>
    </source>
</evidence>
<protein>
    <recommendedName>
        <fullName evidence="5">Tat (Twin-arginine translocation) pathway signal sequence</fullName>
    </recommendedName>
</protein>
<reference evidence="3 4" key="1">
    <citation type="submission" date="2016-01" db="EMBL/GenBank/DDBJ databases">
        <title>The new phylogeny of the genus Mycobacterium.</title>
        <authorList>
            <person name="Tarcisio F."/>
            <person name="Conor M."/>
            <person name="Antonella G."/>
            <person name="Elisabetta G."/>
            <person name="Giulia F.S."/>
            <person name="Sara T."/>
            <person name="Anna F."/>
            <person name="Clotilde B."/>
            <person name="Roberto B."/>
            <person name="Veronica D.S."/>
            <person name="Fabio R."/>
            <person name="Monica P."/>
            <person name="Olivier J."/>
            <person name="Enrico T."/>
            <person name="Nicola S."/>
        </authorList>
    </citation>
    <scope>NUCLEOTIDE SEQUENCE [LARGE SCALE GENOMIC DNA]</scope>
    <source>
        <strain evidence="3 4">DSM 44179</strain>
    </source>
</reference>
<dbReference type="STRING" id="1793.AWC04_07995"/>
<feature type="domain" description="DUF5632" evidence="2">
    <location>
        <begin position="67"/>
        <end position="146"/>
    </location>
</feature>
<comment type="caution">
    <text evidence="3">The sequence shown here is derived from an EMBL/GenBank/DDBJ whole genome shotgun (WGS) entry which is preliminary data.</text>
</comment>